<evidence type="ECO:0000256" key="2">
    <source>
        <dbReference type="ARBA" id="ARBA00022485"/>
    </source>
</evidence>
<dbReference type="PROSITE" id="PS51918">
    <property type="entry name" value="RADICAL_SAM"/>
    <property type="match status" value="1"/>
</dbReference>
<feature type="binding site" evidence="14">
    <location>
        <position position="164"/>
    </location>
    <ligand>
        <name>[4Fe-4S] cluster</name>
        <dbReference type="ChEBI" id="CHEBI:49883"/>
        <label>2</label>
        <note>4Fe-4S-S-AdoMet</note>
    </ligand>
</feature>
<dbReference type="GO" id="GO:0051539">
    <property type="term" value="F:4 iron, 4 sulfur cluster binding"/>
    <property type="evidence" value="ECO:0007669"/>
    <property type="project" value="UniProtKB-UniRule"/>
</dbReference>
<dbReference type="GO" id="GO:0046872">
    <property type="term" value="F:metal ion binding"/>
    <property type="evidence" value="ECO:0007669"/>
    <property type="project" value="UniProtKB-KW"/>
</dbReference>
<dbReference type="InterPro" id="IPR038135">
    <property type="entry name" value="Methylthiotransferase_N_sf"/>
</dbReference>
<dbReference type="PROSITE" id="PS01278">
    <property type="entry name" value="MTTASE_RADICAL"/>
    <property type="match status" value="1"/>
</dbReference>
<evidence type="ECO:0000259" key="17">
    <source>
        <dbReference type="PROSITE" id="PS51918"/>
    </source>
</evidence>
<dbReference type="InterPro" id="IPR005839">
    <property type="entry name" value="Methylthiotransferase"/>
</dbReference>
<evidence type="ECO:0000256" key="14">
    <source>
        <dbReference type="HAMAP-Rule" id="MF_01864"/>
    </source>
</evidence>
<evidence type="ECO:0000256" key="12">
    <source>
        <dbReference type="ARBA" id="ARBA00052380"/>
    </source>
</evidence>
<dbReference type="HAMAP" id="MF_01864">
    <property type="entry name" value="tRNA_metthiotr_MiaB"/>
    <property type="match status" value="1"/>
</dbReference>
<dbReference type="CDD" id="cd01335">
    <property type="entry name" value="Radical_SAM"/>
    <property type="match status" value="1"/>
</dbReference>
<reference evidence="18 19" key="1">
    <citation type="submission" date="2019-02" db="EMBL/GenBank/DDBJ databases">
        <authorList>
            <person name="Manzano-Marin A."/>
            <person name="Manzano-Marin A."/>
        </authorList>
    </citation>
    <scope>NUCLEOTIDE SEQUENCE [LARGE SCALE GENOMIC DNA]</scope>
    <source>
        <strain evidence="18 19">BuCipiceae</strain>
    </source>
</reference>
<protein>
    <recommendedName>
        <fullName evidence="10 14">tRNA-2-methylthio-N(6)-dimethylallyladenosine synthase</fullName>
        <ecNumber evidence="10 14">2.8.4.3</ecNumber>
    </recommendedName>
    <alternativeName>
        <fullName evidence="14">(Dimethylallyl)adenosine tRNA methylthiotransferase MiaB</fullName>
    </alternativeName>
    <alternativeName>
        <fullName evidence="14">tRNA-i(6)A37 methylthiotransferase</fullName>
    </alternativeName>
</protein>
<sequence>MKKKIYIKTWGCQMNEHDSSIIKNILQKEKKYTVTNKPEISNILILNTCSIREKAQEKLFHQLGRWKKLKQKNPDIIIAVGGCVATQEGKKIYKRAKFINIIFGPQSLHKLPKLLYQSYKNKNLIIDIKGKSLKKFDYSPQKQTKKFTSFVTIMEGCNKYCSFCIVPYTRGKEVSRDNKEIISEIKKLTTIGVREIILLGQNVNSYHINNTLNKKKYRFSDLLYSISEIPEIQRIRYITSHPKDFSDDIIQAYKYIPQLTNFLHLPVQSGSNKILRLMKRGYTIEVYENIINKLKHIRPKINISSDFIIGFPGETEDDFEKTLHFISKINFDTSYSFIYSKRPGTRAAKLIDNTSIEEKKNRLSILQKKISQQSLQWRRRMLGTTQSVLVEGIAKNNIQELYGRTENNRIINFEGNPKFIGKFIKLKVIDINYNTYLKGEVT</sequence>
<comment type="catalytic activity">
    <reaction evidence="11">
        <text>N(6)-dimethylallyladenosine(37) in tRNA + (sulfur carrier)-SH + AH2 + S-adenosyl-L-methionine = 2-thio-N(6)-dimethylallyladenosine(37) in tRNA + (sulfur carrier)-H + 5'-deoxyadenosine + L-methionine + A + H(+)</text>
        <dbReference type="Rhea" id="RHEA:36339"/>
        <dbReference type="Rhea" id="RHEA-COMP:10375"/>
        <dbReference type="Rhea" id="RHEA-COMP:10377"/>
        <dbReference type="Rhea" id="RHEA-COMP:14737"/>
        <dbReference type="Rhea" id="RHEA-COMP:14739"/>
        <dbReference type="ChEBI" id="CHEBI:13193"/>
        <dbReference type="ChEBI" id="CHEBI:15378"/>
        <dbReference type="ChEBI" id="CHEBI:17319"/>
        <dbReference type="ChEBI" id="CHEBI:17499"/>
        <dbReference type="ChEBI" id="CHEBI:29917"/>
        <dbReference type="ChEBI" id="CHEBI:57844"/>
        <dbReference type="ChEBI" id="CHEBI:59789"/>
        <dbReference type="ChEBI" id="CHEBI:64428"/>
        <dbReference type="ChEBI" id="CHEBI:74415"/>
        <dbReference type="ChEBI" id="CHEBI:74416"/>
    </reaction>
    <physiologicalReaction direction="left-to-right" evidence="11">
        <dbReference type="Rhea" id="RHEA:36340"/>
    </physiologicalReaction>
</comment>
<evidence type="ECO:0000256" key="3">
    <source>
        <dbReference type="ARBA" id="ARBA00022490"/>
    </source>
</evidence>
<evidence type="ECO:0000256" key="5">
    <source>
        <dbReference type="ARBA" id="ARBA00022691"/>
    </source>
</evidence>
<dbReference type="InterPro" id="IPR013848">
    <property type="entry name" value="Methylthiotransferase_N"/>
</dbReference>
<dbReference type="SFLD" id="SFLDF00273">
    <property type="entry name" value="(dimethylallyl)adenosine_tRNA"/>
    <property type="match status" value="1"/>
</dbReference>
<keyword evidence="5 14" id="KW-0949">S-adenosyl-L-methionine</keyword>
<feature type="binding site" evidence="14">
    <location>
        <position position="83"/>
    </location>
    <ligand>
        <name>[4Fe-4S] cluster</name>
        <dbReference type="ChEBI" id="CHEBI:49883"/>
        <label>1</label>
    </ligand>
</feature>
<dbReference type="Gene3D" id="3.80.30.20">
    <property type="entry name" value="tm_1862 like domain"/>
    <property type="match status" value="1"/>
</dbReference>
<dbReference type="FunFam" id="3.40.50.12160:FF:000001">
    <property type="entry name" value="tRNA-2-methylthio-N(6)-dimethylallyladenosine synthase"/>
    <property type="match status" value="1"/>
</dbReference>
<dbReference type="FunFam" id="3.80.30.20:FF:000001">
    <property type="entry name" value="tRNA-2-methylthio-N(6)-dimethylallyladenosine synthase 2"/>
    <property type="match status" value="1"/>
</dbReference>
<keyword evidence="9 14" id="KW-0411">Iron-sulfur</keyword>
<evidence type="ECO:0000256" key="8">
    <source>
        <dbReference type="ARBA" id="ARBA00023004"/>
    </source>
</evidence>
<gene>
    <name evidence="14 18" type="primary">miaB</name>
    <name evidence="18" type="ORF">BUCIPICE3303_284</name>
</gene>
<dbReference type="InterPro" id="IPR006638">
    <property type="entry name" value="Elp3/MiaA/NifB-like_rSAM"/>
</dbReference>
<keyword evidence="3 14" id="KW-0963">Cytoplasm</keyword>
<keyword evidence="7 14" id="KW-0479">Metal-binding</keyword>
<dbReference type="AlphaFoldDB" id="A0A803GD54"/>
<dbReference type="SFLD" id="SFLDG01061">
    <property type="entry name" value="methylthiotransferase"/>
    <property type="match status" value="1"/>
</dbReference>
<dbReference type="InterPro" id="IPR058240">
    <property type="entry name" value="rSAM_sf"/>
</dbReference>
<evidence type="ECO:0000256" key="1">
    <source>
        <dbReference type="ARBA" id="ARBA00003234"/>
    </source>
</evidence>
<dbReference type="Gene3D" id="3.40.50.12160">
    <property type="entry name" value="Methylthiotransferase, N-terminal domain"/>
    <property type="match status" value="1"/>
</dbReference>
<evidence type="ECO:0000256" key="7">
    <source>
        <dbReference type="ARBA" id="ARBA00022723"/>
    </source>
</evidence>
<evidence type="ECO:0000256" key="6">
    <source>
        <dbReference type="ARBA" id="ARBA00022694"/>
    </source>
</evidence>
<keyword evidence="8 14" id="KW-0408">Iron</keyword>
<comment type="function">
    <text evidence="1 14">Catalyzes the methylthiolation of N6-(dimethylallyl)adenosine (i(6)A), leading to the formation of 2-methylthio-N6-(dimethylallyl)adenosine (ms(2)i(6)A) at position 37 in tRNAs that read codons beginning with uridine.</text>
</comment>
<evidence type="ECO:0000256" key="4">
    <source>
        <dbReference type="ARBA" id="ARBA00022679"/>
    </source>
</evidence>
<keyword evidence="6 14" id="KW-0819">tRNA processing</keyword>
<dbReference type="PROSITE" id="PS50926">
    <property type="entry name" value="TRAM"/>
    <property type="match status" value="1"/>
</dbReference>
<feature type="binding site" evidence="14">
    <location>
        <position position="12"/>
    </location>
    <ligand>
        <name>[4Fe-4S] cluster</name>
        <dbReference type="ChEBI" id="CHEBI:49883"/>
        <label>1</label>
    </ligand>
</feature>
<dbReference type="InterPro" id="IPR006463">
    <property type="entry name" value="MiaB_methiolase"/>
</dbReference>
<dbReference type="EMBL" id="LR217739">
    <property type="protein sequence ID" value="VFP88556.1"/>
    <property type="molecule type" value="Genomic_DNA"/>
</dbReference>
<dbReference type="Pfam" id="PF01938">
    <property type="entry name" value="TRAM"/>
    <property type="match status" value="1"/>
</dbReference>
<comment type="subunit">
    <text evidence="14">Monomer.</text>
</comment>
<dbReference type="NCBIfam" id="TIGR01574">
    <property type="entry name" value="miaB-methiolase"/>
    <property type="match status" value="1"/>
</dbReference>
<dbReference type="GO" id="GO:0005829">
    <property type="term" value="C:cytosol"/>
    <property type="evidence" value="ECO:0007669"/>
    <property type="project" value="TreeGrafter"/>
</dbReference>
<feature type="binding site" evidence="14">
    <location>
        <position position="157"/>
    </location>
    <ligand>
        <name>[4Fe-4S] cluster</name>
        <dbReference type="ChEBI" id="CHEBI:49883"/>
        <label>2</label>
        <note>4Fe-4S-S-AdoMet</note>
    </ligand>
</feature>
<evidence type="ECO:0000259" key="16">
    <source>
        <dbReference type="PROSITE" id="PS51449"/>
    </source>
</evidence>
<dbReference type="InterPro" id="IPR023404">
    <property type="entry name" value="rSAM_horseshoe"/>
</dbReference>
<dbReference type="PROSITE" id="PS51449">
    <property type="entry name" value="MTTASE_N"/>
    <property type="match status" value="1"/>
</dbReference>
<dbReference type="GO" id="GO:0035597">
    <property type="term" value="F:tRNA-2-methylthio-N(6)-dimethylallyladenosine(37) synthase activity"/>
    <property type="evidence" value="ECO:0007669"/>
    <property type="project" value="UniProtKB-EC"/>
</dbReference>
<dbReference type="PANTHER" id="PTHR43020">
    <property type="entry name" value="CDK5 REGULATORY SUBUNIT-ASSOCIATED PROTEIN 1"/>
    <property type="match status" value="1"/>
</dbReference>
<accession>A0A803GD54</accession>
<comment type="subcellular location">
    <subcellularLocation>
        <location evidence="14">Cytoplasm</location>
    </subcellularLocation>
</comment>
<feature type="domain" description="TRAM" evidence="15">
    <location>
        <begin position="379"/>
        <end position="442"/>
    </location>
</feature>
<evidence type="ECO:0000259" key="15">
    <source>
        <dbReference type="PROSITE" id="PS50926"/>
    </source>
</evidence>
<keyword evidence="2 14" id="KW-0004">4Fe-4S</keyword>
<feature type="domain" description="MTTase N-terminal" evidence="16">
    <location>
        <begin position="3"/>
        <end position="120"/>
    </location>
</feature>
<keyword evidence="4 14" id="KW-0808">Transferase</keyword>
<dbReference type="InterPro" id="IPR007197">
    <property type="entry name" value="rSAM"/>
</dbReference>
<dbReference type="Proteomes" id="UP000294455">
    <property type="component" value="Chromosome"/>
</dbReference>
<dbReference type="Pfam" id="PF00919">
    <property type="entry name" value="UPF0004"/>
    <property type="match status" value="1"/>
</dbReference>
<evidence type="ECO:0000313" key="19">
    <source>
        <dbReference type="Proteomes" id="UP000294455"/>
    </source>
</evidence>
<name>A0A803GD54_9GAMM</name>
<feature type="binding site" evidence="14">
    <location>
        <position position="49"/>
    </location>
    <ligand>
        <name>[4Fe-4S] cluster</name>
        <dbReference type="ChEBI" id="CHEBI:49883"/>
        <label>1</label>
    </ligand>
</feature>
<comment type="catalytic activity">
    <reaction evidence="13">
        <text>N(6)-dimethylallyladenosine(37) in tRNA + (sulfur carrier)-SH + AH2 + 2 S-adenosyl-L-methionine = 2-methylsulfanyl-N(6)-dimethylallyladenosine(37) in tRNA + (sulfur carrier)-H + 5'-deoxyadenosine + L-methionine + A + S-adenosyl-L-homocysteine + 2 H(+)</text>
        <dbReference type="Rhea" id="RHEA:37067"/>
        <dbReference type="Rhea" id="RHEA-COMP:10375"/>
        <dbReference type="Rhea" id="RHEA-COMP:10376"/>
        <dbReference type="Rhea" id="RHEA-COMP:14737"/>
        <dbReference type="Rhea" id="RHEA-COMP:14739"/>
        <dbReference type="ChEBI" id="CHEBI:13193"/>
        <dbReference type="ChEBI" id="CHEBI:15378"/>
        <dbReference type="ChEBI" id="CHEBI:17319"/>
        <dbReference type="ChEBI" id="CHEBI:17499"/>
        <dbReference type="ChEBI" id="CHEBI:29917"/>
        <dbReference type="ChEBI" id="CHEBI:57844"/>
        <dbReference type="ChEBI" id="CHEBI:57856"/>
        <dbReference type="ChEBI" id="CHEBI:59789"/>
        <dbReference type="ChEBI" id="CHEBI:64428"/>
        <dbReference type="ChEBI" id="CHEBI:74415"/>
        <dbReference type="ChEBI" id="CHEBI:74417"/>
        <dbReference type="EC" id="2.8.4.3"/>
    </reaction>
    <physiologicalReaction direction="left-to-right" evidence="13">
        <dbReference type="Rhea" id="RHEA:37068"/>
    </physiologicalReaction>
</comment>
<comment type="similarity">
    <text evidence="14">Belongs to the methylthiotransferase family. MiaB subfamily.</text>
</comment>
<comment type="catalytic activity">
    <reaction evidence="12">
        <text>2-thio-N(6)-dimethylallyladenosine(37) in tRNA + S-adenosyl-L-methionine = 2-methylsulfanyl-N(6)-dimethylallyladenosine(37) in tRNA + S-adenosyl-L-homocysteine + H(+)</text>
        <dbReference type="Rhea" id="RHEA:37063"/>
        <dbReference type="Rhea" id="RHEA-COMP:10376"/>
        <dbReference type="Rhea" id="RHEA-COMP:10377"/>
        <dbReference type="ChEBI" id="CHEBI:15378"/>
        <dbReference type="ChEBI" id="CHEBI:57856"/>
        <dbReference type="ChEBI" id="CHEBI:59789"/>
        <dbReference type="ChEBI" id="CHEBI:74416"/>
        <dbReference type="ChEBI" id="CHEBI:74417"/>
    </reaction>
    <physiologicalReaction direction="left-to-right" evidence="12">
        <dbReference type="Rhea" id="RHEA:37064"/>
    </physiologicalReaction>
</comment>
<dbReference type="InterPro" id="IPR020612">
    <property type="entry name" value="Methylthiotransferase_CS"/>
</dbReference>
<feature type="binding site" evidence="14">
    <location>
        <position position="161"/>
    </location>
    <ligand>
        <name>[4Fe-4S] cluster</name>
        <dbReference type="ChEBI" id="CHEBI:49883"/>
        <label>2</label>
        <note>4Fe-4S-S-AdoMet</note>
    </ligand>
</feature>
<comment type="cofactor">
    <cofactor evidence="14">
        <name>[4Fe-4S] cluster</name>
        <dbReference type="ChEBI" id="CHEBI:49883"/>
    </cofactor>
    <text evidence="14">Binds 2 [4Fe-4S] clusters. One cluster is coordinated with 3 cysteines and an exchangeable S-adenosyl-L-methionine.</text>
</comment>
<dbReference type="SUPFAM" id="SSF102114">
    <property type="entry name" value="Radical SAM enzymes"/>
    <property type="match status" value="1"/>
</dbReference>
<evidence type="ECO:0000256" key="9">
    <source>
        <dbReference type="ARBA" id="ARBA00023014"/>
    </source>
</evidence>
<evidence type="ECO:0000256" key="11">
    <source>
        <dbReference type="ARBA" id="ARBA00050926"/>
    </source>
</evidence>
<proteinExistence type="inferred from homology"/>
<dbReference type="SFLD" id="SFLDS00029">
    <property type="entry name" value="Radical_SAM"/>
    <property type="match status" value="1"/>
</dbReference>
<evidence type="ECO:0000256" key="13">
    <source>
        <dbReference type="ARBA" id="ARBA00052587"/>
    </source>
</evidence>
<dbReference type="SFLD" id="SFLDG01082">
    <property type="entry name" value="B12-binding_domain_containing"/>
    <property type="match status" value="1"/>
</dbReference>
<dbReference type="InterPro" id="IPR002792">
    <property type="entry name" value="TRAM_dom"/>
</dbReference>
<dbReference type="Pfam" id="PF04055">
    <property type="entry name" value="Radical_SAM"/>
    <property type="match status" value="1"/>
</dbReference>
<feature type="domain" description="Radical SAM core" evidence="17">
    <location>
        <begin position="143"/>
        <end position="376"/>
    </location>
</feature>
<organism evidence="18 19">
    <name type="scientific">Buchnera aphidicola</name>
    <name type="common">Cinara piceae</name>
    <dbReference type="NCBI Taxonomy" id="1660043"/>
    <lineage>
        <taxon>Bacteria</taxon>
        <taxon>Pseudomonadati</taxon>
        <taxon>Pseudomonadota</taxon>
        <taxon>Gammaproteobacteria</taxon>
        <taxon>Enterobacterales</taxon>
        <taxon>Erwiniaceae</taxon>
        <taxon>Buchnera</taxon>
    </lineage>
</organism>
<dbReference type="NCBIfam" id="TIGR00089">
    <property type="entry name" value="MiaB/RimO family radical SAM methylthiotransferase"/>
    <property type="match status" value="1"/>
</dbReference>
<evidence type="ECO:0000256" key="10">
    <source>
        <dbReference type="ARBA" id="ARBA00033765"/>
    </source>
</evidence>
<evidence type="ECO:0000313" key="18">
    <source>
        <dbReference type="EMBL" id="VFP88556.1"/>
    </source>
</evidence>
<dbReference type="PANTHER" id="PTHR43020:SF2">
    <property type="entry name" value="MITOCHONDRIAL TRNA METHYLTHIOTRANSFERASE CDK5RAP1"/>
    <property type="match status" value="1"/>
</dbReference>
<dbReference type="EC" id="2.8.4.3" evidence="10 14"/>
<dbReference type="SMART" id="SM00729">
    <property type="entry name" value="Elp3"/>
    <property type="match status" value="1"/>
</dbReference>